<feature type="transmembrane region" description="Helical" evidence="2">
    <location>
        <begin position="356"/>
        <end position="375"/>
    </location>
</feature>
<feature type="transmembrane region" description="Helical" evidence="2">
    <location>
        <begin position="387"/>
        <end position="410"/>
    </location>
</feature>
<feature type="compositionally biased region" description="Basic residues" evidence="1">
    <location>
        <begin position="510"/>
        <end position="526"/>
    </location>
</feature>
<proteinExistence type="predicted"/>
<feature type="compositionally biased region" description="Basic residues" evidence="1">
    <location>
        <begin position="606"/>
        <end position="615"/>
    </location>
</feature>
<feature type="transmembrane region" description="Helical" evidence="2">
    <location>
        <begin position="161"/>
        <end position="180"/>
    </location>
</feature>
<feature type="region of interest" description="Disordered" evidence="1">
    <location>
        <begin position="645"/>
        <end position="664"/>
    </location>
</feature>
<dbReference type="EMBL" id="JBIAUT010000016">
    <property type="protein sequence ID" value="MFF4220721.1"/>
    <property type="molecule type" value="Genomic_DNA"/>
</dbReference>
<organism evidence="3 4">
    <name type="scientific">Streptomyces nondiastaticus</name>
    <dbReference type="NCBI Taxonomy" id="3154512"/>
    <lineage>
        <taxon>Bacteria</taxon>
        <taxon>Bacillati</taxon>
        <taxon>Actinomycetota</taxon>
        <taxon>Actinomycetes</taxon>
        <taxon>Kitasatosporales</taxon>
        <taxon>Streptomycetaceae</taxon>
        <taxon>Streptomyces</taxon>
    </lineage>
</organism>
<keyword evidence="4" id="KW-1185">Reference proteome</keyword>
<feature type="compositionally biased region" description="Pro residues" evidence="1">
    <location>
        <begin position="9"/>
        <end position="20"/>
    </location>
</feature>
<gene>
    <name evidence="3" type="ORF">ACFYZM_31235</name>
</gene>
<feature type="transmembrane region" description="Helical" evidence="2">
    <location>
        <begin position="317"/>
        <end position="336"/>
    </location>
</feature>
<evidence type="ECO:0000256" key="1">
    <source>
        <dbReference type="SAM" id="MobiDB-lite"/>
    </source>
</evidence>
<dbReference type="InterPro" id="IPR045931">
    <property type="entry name" value="DUF6350"/>
</dbReference>
<keyword evidence="2" id="KW-0812">Transmembrane</keyword>
<feature type="transmembrane region" description="Helical" evidence="2">
    <location>
        <begin position="291"/>
        <end position="310"/>
    </location>
</feature>
<evidence type="ECO:0000313" key="3">
    <source>
        <dbReference type="EMBL" id="MFF4220721.1"/>
    </source>
</evidence>
<feature type="transmembrane region" description="Helical" evidence="2">
    <location>
        <begin position="243"/>
        <end position="271"/>
    </location>
</feature>
<protein>
    <submittedName>
        <fullName evidence="3">DUF6350 family protein</fullName>
    </submittedName>
</protein>
<accession>A0ABW6U823</accession>
<feature type="region of interest" description="Disordered" evidence="1">
    <location>
        <begin position="490"/>
        <end position="526"/>
    </location>
</feature>
<dbReference type="Pfam" id="PF19877">
    <property type="entry name" value="DUF6350"/>
    <property type="match status" value="1"/>
</dbReference>
<feature type="region of interest" description="Disordered" evidence="1">
    <location>
        <begin position="1"/>
        <end position="20"/>
    </location>
</feature>
<comment type="caution">
    <text evidence="3">The sequence shown here is derived from an EMBL/GenBank/DDBJ whole genome shotgun (WGS) entry which is preliminary data.</text>
</comment>
<reference evidence="3 4" key="1">
    <citation type="submission" date="2024-10" db="EMBL/GenBank/DDBJ databases">
        <title>The Natural Products Discovery Center: Release of the First 8490 Sequenced Strains for Exploring Actinobacteria Biosynthetic Diversity.</title>
        <authorList>
            <person name="Kalkreuter E."/>
            <person name="Kautsar S.A."/>
            <person name="Yang D."/>
            <person name="Bader C.D."/>
            <person name="Teijaro C.N."/>
            <person name="Fluegel L."/>
            <person name="Davis C.M."/>
            <person name="Simpson J.R."/>
            <person name="Lauterbach L."/>
            <person name="Steele A.D."/>
            <person name="Gui C."/>
            <person name="Meng S."/>
            <person name="Li G."/>
            <person name="Viehrig K."/>
            <person name="Ye F."/>
            <person name="Su P."/>
            <person name="Kiefer A.F."/>
            <person name="Nichols A."/>
            <person name="Cepeda A.J."/>
            <person name="Yan W."/>
            <person name="Fan B."/>
            <person name="Jiang Y."/>
            <person name="Adhikari A."/>
            <person name="Zheng C.-J."/>
            <person name="Schuster L."/>
            <person name="Cowan T.M."/>
            <person name="Smanski M.J."/>
            <person name="Chevrette M.G."/>
            <person name="De Carvalho L.P.S."/>
            <person name="Shen B."/>
        </authorList>
    </citation>
    <scope>NUCLEOTIDE SEQUENCE [LARGE SCALE GENOMIC DNA]</scope>
    <source>
        <strain evidence="3 4">NPDC001650</strain>
    </source>
</reference>
<feature type="region of interest" description="Disordered" evidence="1">
    <location>
        <begin position="588"/>
        <end position="628"/>
    </location>
</feature>
<evidence type="ECO:0000313" key="4">
    <source>
        <dbReference type="Proteomes" id="UP001602123"/>
    </source>
</evidence>
<feature type="transmembrane region" description="Helical" evidence="2">
    <location>
        <begin position="28"/>
        <end position="52"/>
    </location>
</feature>
<feature type="transmembrane region" description="Helical" evidence="2">
    <location>
        <begin position="192"/>
        <end position="212"/>
    </location>
</feature>
<feature type="transmembrane region" description="Helical" evidence="2">
    <location>
        <begin position="430"/>
        <end position="453"/>
    </location>
</feature>
<keyword evidence="2" id="KW-1133">Transmembrane helix</keyword>
<evidence type="ECO:0000256" key="2">
    <source>
        <dbReference type="SAM" id="Phobius"/>
    </source>
</evidence>
<sequence>MTQDAEHSPPLPAPGRPAASAPPPAGTVFVGGAIAAGLGLGALAVVVLLLWITSPYPDGGAGEALRAAAGLWLLAHGAELVRTDTLTGAPAPIGLTPMLLTVLPCWLLYRAARHALEPPDESVDDEDDIPYPDVMLPAGEEMPGASAPEPAAAPGPAPRKAALTLLCGYLLVAVCAVLYASSGPVRVEPLSALLHVPFVAGASAAAGTWAALGCPYGSPPPFVRRALAAVPARLRGWFTRDRVAAAAGAAAAGTVVLLSGAAVLLAGSLAVHAGAARESLLQITAAWSGRAAVLLLCLALLPNAVVWAAAYGLGPGFAVGTAGAVAPLGITAYPLLPSFPLFAILPTPGPAEPLPLAASAAVSIAAGVTVAYAAVPRRSADLARSGAGETAGIAALGSLFCALVLTLLAYAAGGSLGVSVLATFGPSGRLVGAAALAWTTAVSVPGALVLRWLRRRVALGGMPAERPAEVAAAAPARPVGAVALAGAAAASSHPPGAPRPAASARIPAGSHRRVRTERHERRGRGRGRWWTGARAARAVGAWLGFGSPRAVRGACADTPTLSFATRTPVEALPVRPAPAPFPAAPAAACGPGPGAGSEARGERRGWFGRRARPKGTRSEGARAGAVVPAWHDSRARQVRWAALRESGGGLVPDFEPRDANPDRG</sequence>
<feature type="compositionally biased region" description="Basic and acidic residues" evidence="1">
    <location>
        <begin position="654"/>
        <end position="664"/>
    </location>
</feature>
<dbReference type="Proteomes" id="UP001602123">
    <property type="component" value="Unassembled WGS sequence"/>
</dbReference>
<dbReference type="RefSeq" id="WP_388633599.1">
    <property type="nucleotide sequence ID" value="NZ_JBIAUT010000016.1"/>
</dbReference>
<feature type="compositionally biased region" description="Low complexity" evidence="1">
    <location>
        <begin position="490"/>
        <end position="509"/>
    </location>
</feature>
<keyword evidence="2" id="KW-0472">Membrane</keyword>
<name>A0ABW6U823_9ACTN</name>